<evidence type="ECO:0000313" key="3">
    <source>
        <dbReference type="Proteomes" id="UP000652761"/>
    </source>
</evidence>
<organism evidence="2 3">
    <name type="scientific">Colocasia esculenta</name>
    <name type="common">Wild taro</name>
    <name type="synonym">Arum esculentum</name>
    <dbReference type="NCBI Taxonomy" id="4460"/>
    <lineage>
        <taxon>Eukaryota</taxon>
        <taxon>Viridiplantae</taxon>
        <taxon>Streptophyta</taxon>
        <taxon>Embryophyta</taxon>
        <taxon>Tracheophyta</taxon>
        <taxon>Spermatophyta</taxon>
        <taxon>Magnoliopsida</taxon>
        <taxon>Liliopsida</taxon>
        <taxon>Araceae</taxon>
        <taxon>Aroideae</taxon>
        <taxon>Colocasieae</taxon>
        <taxon>Colocasia</taxon>
    </lineage>
</organism>
<name>A0A843WZ94_COLES</name>
<keyword evidence="3" id="KW-1185">Reference proteome</keyword>
<dbReference type="Proteomes" id="UP000652761">
    <property type="component" value="Unassembled WGS sequence"/>
</dbReference>
<proteinExistence type="predicted"/>
<feature type="compositionally biased region" description="Basic and acidic residues" evidence="1">
    <location>
        <begin position="7"/>
        <end position="17"/>
    </location>
</feature>
<reference evidence="2" key="1">
    <citation type="submission" date="2017-07" db="EMBL/GenBank/DDBJ databases">
        <title>Taro Niue Genome Assembly and Annotation.</title>
        <authorList>
            <person name="Atibalentja N."/>
            <person name="Keating K."/>
            <person name="Fields C.J."/>
        </authorList>
    </citation>
    <scope>NUCLEOTIDE SEQUENCE</scope>
    <source>
        <strain evidence="2">Niue_2</strain>
        <tissue evidence="2">Leaf</tissue>
    </source>
</reference>
<sequence length="92" mass="9656">MATPAGKMEEKKEETPPAHHPHHISEMRPVTEGAYGGGLYGTDAAVASKPHQPASETQSADGPPEAAAEPRHKPPPSTGDVDVDVTGQSYFQ</sequence>
<protein>
    <submittedName>
        <fullName evidence="2">Uncharacterized protein</fullName>
    </submittedName>
</protein>
<dbReference type="EMBL" id="NMUH01004760">
    <property type="protein sequence ID" value="MQM10741.1"/>
    <property type="molecule type" value="Genomic_DNA"/>
</dbReference>
<comment type="caution">
    <text evidence="2">The sequence shown here is derived from an EMBL/GenBank/DDBJ whole genome shotgun (WGS) entry which is preliminary data.</text>
</comment>
<gene>
    <name evidence="2" type="ORF">Taro_043639</name>
</gene>
<evidence type="ECO:0000313" key="2">
    <source>
        <dbReference type="EMBL" id="MQM10741.1"/>
    </source>
</evidence>
<accession>A0A843WZ94</accession>
<dbReference type="OrthoDB" id="1717578at2759"/>
<dbReference type="AlphaFoldDB" id="A0A843WZ94"/>
<evidence type="ECO:0000256" key="1">
    <source>
        <dbReference type="SAM" id="MobiDB-lite"/>
    </source>
</evidence>
<feature type="region of interest" description="Disordered" evidence="1">
    <location>
        <begin position="1"/>
        <end position="92"/>
    </location>
</feature>